<gene>
    <name evidence="3" type="ORF">AFUS01_LOCUS10602</name>
</gene>
<comment type="caution">
    <text evidence="3">The sequence shown here is derived from an EMBL/GenBank/DDBJ whole genome shotgun (WGS) entry which is preliminary data.</text>
</comment>
<evidence type="ECO:0000313" key="3">
    <source>
        <dbReference type="EMBL" id="CAG7721381.1"/>
    </source>
</evidence>
<dbReference type="AlphaFoldDB" id="A0A8J2NPW2"/>
<dbReference type="InterPro" id="IPR051064">
    <property type="entry name" value="SEC14/CRAL-TRIO_domain"/>
</dbReference>
<dbReference type="PANTHER" id="PTHR23324:SF87">
    <property type="entry name" value="CRAL-TRIO DOMAIN-CONTAINING PROTEIN C34C12.6"/>
    <property type="match status" value="1"/>
</dbReference>
<dbReference type="InterPro" id="IPR001251">
    <property type="entry name" value="CRAL-TRIO_dom"/>
</dbReference>
<evidence type="ECO:0000259" key="2">
    <source>
        <dbReference type="PROSITE" id="PS50866"/>
    </source>
</evidence>
<evidence type="ECO:0008006" key="5">
    <source>
        <dbReference type="Google" id="ProtNLM"/>
    </source>
</evidence>
<feature type="domain" description="GOLD" evidence="2">
    <location>
        <begin position="688"/>
        <end position="787"/>
    </location>
</feature>
<dbReference type="Proteomes" id="UP000708208">
    <property type="component" value="Unassembled WGS sequence"/>
</dbReference>
<feature type="domain" description="GOLD" evidence="2">
    <location>
        <begin position="276"/>
        <end position="372"/>
    </location>
</feature>
<organism evidence="3 4">
    <name type="scientific">Allacma fusca</name>
    <dbReference type="NCBI Taxonomy" id="39272"/>
    <lineage>
        <taxon>Eukaryota</taxon>
        <taxon>Metazoa</taxon>
        <taxon>Ecdysozoa</taxon>
        <taxon>Arthropoda</taxon>
        <taxon>Hexapoda</taxon>
        <taxon>Collembola</taxon>
        <taxon>Symphypleona</taxon>
        <taxon>Sminthuridae</taxon>
        <taxon>Allacma</taxon>
    </lineage>
</organism>
<dbReference type="PANTHER" id="PTHR23324">
    <property type="entry name" value="SEC14 RELATED PROTEIN"/>
    <property type="match status" value="1"/>
</dbReference>
<proteinExistence type="predicted"/>
<evidence type="ECO:0000259" key="1">
    <source>
        <dbReference type="PROSITE" id="PS50191"/>
    </source>
</evidence>
<name>A0A8J2NPW2_9HEXA</name>
<dbReference type="SMART" id="SM00516">
    <property type="entry name" value="SEC14"/>
    <property type="match status" value="2"/>
</dbReference>
<dbReference type="OrthoDB" id="440711at2759"/>
<dbReference type="PROSITE" id="PS50866">
    <property type="entry name" value="GOLD"/>
    <property type="match status" value="2"/>
</dbReference>
<evidence type="ECO:0000313" key="4">
    <source>
        <dbReference type="Proteomes" id="UP000708208"/>
    </source>
</evidence>
<accession>A0A8J2NPW2</accession>
<keyword evidence="4" id="KW-1185">Reference proteome</keyword>
<feature type="domain" description="CRAL-TRIO" evidence="1">
    <location>
        <begin position="70"/>
        <end position="254"/>
    </location>
</feature>
<dbReference type="EMBL" id="CAJVCH010079048">
    <property type="protein sequence ID" value="CAG7721381.1"/>
    <property type="molecule type" value="Genomic_DNA"/>
</dbReference>
<feature type="domain" description="CRAL-TRIO" evidence="1">
    <location>
        <begin position="493"/>
        <end position="669"/>
    </location>
</feature>
<dbReference type="GO" id="GO:0005737">
    <property type="term" value="C:cytoplasm"/>
    <property type="evidence" value="ECO:0007669"/>
    <property type="project" value="TreeGrafter"/>
</dbReference>
<reference evidence="3" key="1">
    <citation type="submission" date="2021-06" db="EMBL/GenBank/DDBJ databases">
        <authorList>
            <person name="Hodson N. C."/>
            <person name="Mongue J. A."/>
            <person name="Jaron S. K."/>
        </authorList>
    </citation>
    <scope>NUCLEOTIDE SEQUENCE</scope>
</reference>
<sequence length="793" mass="92359">MDRVKEMSPQEADAMREFKKRIPDLMPKFKNDFFRNDLSLLRFLRARDLHLDRSEKMLRNHLKWREENHVNEILEAKIPINFFEDFPVKICGRDRKGHLVAAAQIGKWDFRSMVDAGLKDDFIWFVVQWIERGAAISDQMSTDETYYTQACIIFDFEGFSYMQLASKAFISMILDLIKVFEANYPEALCSIWVINTPSIFSIFWGIIKPFISERTTSKIRIFGCNKNKWRADIVTMIDEDNFPSLYSGANTTCPNFRLEVGLDAMKLSPSYKVYPKEDMTQVVVSPGQLYTVEVHAGYGMEINWNFCTDKFDIMFRVDFEDDEIVLEPCRVDSHLCVQKGRMTCERKGLYTLVFDNTYSSYTGKSLRYIVWTIRDSRLQYCIYCILHKLSSNLFLHEIVSSSGKCVRSLSLLLHLMNAASALSDEEVTVLCQFRKQAQNILPLLKNDFMRHDLSLIRFLRARNLNIVKAENLLRQHIVWRQKNNIDNILSVHLPPDFQFKYPVTACGYCRDGFPVVAFNAGRWNFREVVESGQEQTMMMYLERFFELFLELCSNMSTSEKYFTEFNVIVDLDGLELLQIASKEVREFGPRIVEMFIANYPELLRCAWIINAPTIFQFVWAIIRPLLTDRTASKIQILGSNRNTWRDNWIKRIDPDNIPSQYGGAITSCLTFKYELGWDVLNTYEVFPERELQKLVLNAGQDHTVEFLLQSGQRLTWNFRTDDYDIGFSVSLKTESEPLNIIGYSRLDSHLFLQKGTFLCEVDGTYSLCFHNSFSKFTAKALMYGCRITSAGIK</sequence>
<dbReference type="SMART" id="SM01100">
    <property type="entry name" value="CRAL_TRIO_N"/>
    <property type="match status" value="2"/>
</dbReference>
<dbReference type="PROSITE" id="PS50191">
    <property type="entry name" value="CRAL_TRIO"/>
    <property type="match status" value="2"/>
</dbReference>
<dbReference type="InterPro" id="IPR009038">
    <property type="entry name" value="GOLD_dom"/>
</dbReference>
<dbReference type="InterPro" id="IPR011074">
    <property type="entry name" value="CRAL/TRIO_N_dom"/>
</dbReference>
<protein>
    <recommendedName>
        <fullName evidence="5">CRAL-TRIO domain-containing protein</fullName>
    </recommendedName>
</protein>
<dbReference type="CDD" id="cd00170">
    <property type="entry name" value="SEC14"/>
    <property type="match status" value="2"/>
</dbReference>
<dbReference type="Pfam" id="PF00650">
    <property type="entry name" value="CRAL_TRIO"/>
    <property type="match status" value="2"/>
</dbReference>